<evidence type="ECO:0000313" key="8">
    <source>
        <dbReference type="Proteomes" id="UP001174691"/>
    </source>
</evidence>
<feature type="region of interest" description="Disordered" evidence="5">
    <location>
        <begin position="151"/>
        <end position="170"/>
    </location>
</feature>
<feature type="compositionally biased region" description="Low complexity" evidence="5">
    <location>
        <begin position="114"/>
        <end position="131"/>
    </location>
</feature>
<keyword evidence="2 4" id="KW-0863">Zinc-finger</keyword>
<dbReference type="GO" id="GO:0061665">
    <property type="term" value="F:SUMO ligase activity"/>
    <property type="evidence" value="ECO:0007669"/>
    <property type="project" value="TreeGrafter"/>
</dbReference>
<dbReference type="InterPro" id="IPR057847">
    <property type="entry name" value="ZMIZ1/ZMIZ2_GBD-like"/>
</dbReference>
<dbReference type="Proteomes" id="UP001174691">
    <property type="component" value="Unassembled WGS sequence"/>
</dbReference>
<feature type="region of interest" description="Disordered" evidence="5">
    <location>
        <begin position="93"/>
        <end position="138"/>
    </location>
</feature>
<dbReference type="AlphaFoldDB" id="A0AA38S9E2"/>
<dbReference type="InterPro" id="IPR004181">
    <property type="entry name" value="Znf_MIZ"/>
</dbReference>
<evidence type="ECO:0000313" key="7">
    <source>
        <dbReference type="EMBL" id="KAJ9160601.1"/>
    </source>
</evidence>
<evidence type="ECO:0000256" key="1">
    <source>
        <dbReference type="ARBA" id="ARBA00022723"/>
    </source>
</evidence>
<dbReference type="GO" id="GO:0008270">
    <property type="term" value="F:zinc ion binding"/>
    <property type="evidence" value="ECO:0007669"/>
    <property type="project" value="UniProtKB-KW"/>
</dbReference>
<dbReference type="InterPro" id="IPR013083">
    <property type="entry name" value="Znf_RING/FYVE/PHD"/>
</dbReference>
<dbReference type="EMBL" id="JANBVN010000033">
    <property type="protein sequence ID" value="KAJ9160601.1"/>
    <property type="molecule type" value="Genomic_DNA"/>
</dbReference>
<proteinExistence type="predicted"/>
<feature type="region of interest" description="Disordered" evidence="5">
    <location>
        <begin position="183"/>
        <end position="206"/>
    </location>
</feature>
<dbReference type="GO" id="GO:0016925">
    <property type="term" value="P:protein sumoylation"/>
    <property type="evidence" value="ECO:0007669"/>
    <property type="project" value="TreeGrafter"/>
</dbReference>
<protein>
    <submittedName>
        <fullName evidence="7">Zinc finger MIZ domain-containing protein 2</fullName>
    </submittedName>
</protein>
<name>A0AA38S9E2_9PEZI</name>
<dbReference type="Gene3D" id="3.30.40.10">
    <property type="entry name" value="Zinc/RING finger domain, C3HC4 (zinc finger)"/>
    <property type="match status" value="1"/>
</dbReference>
<feature type="region of interest" description="Disordered" evidence="5">
    <location>
        <begin position="639"/>
        <end position="682"/>
    </location>
</feature>
<reference evidence="7" key="1">
    <citation type="submission" date="2022-07" db="EMBL/GenBank/DDBJ databases">
        <title>Fungi with potential for degradation of polypropylene.</title>
        <authorList>
            <person name="Gostincar C."/>
        </authorList>
    </citation>
    <scope>NUCLEOTIDE SEQUENCE</scope>
    <source>
        <strain evidence="7">EXF-13287</strain>
    </source>
</reference>
<keyword evidence="3" id="KW-0862">Zinc</keyword>
<dbReference type="PANTHER" id="PTHR10782">
    <property type="entry name" value="ZINC FINGER MIZ DOMAIN-CONTAINING PROTEIN"/>
    <property type="match status" value="1"/>
</dbReference>
<dbReference type="PROSITE" id="PS51044">
    <property type="entry name" value="ZF_SP_RING"/>
    <property type="match status" value="1"/>
</dbReference>
<feature type="region of interest" description="Disordered" evidence="5">
    <location>
        <begin position="1"/>
        <end position="53"/>
    </location>
</feature>
<feature type="compositionally biased region" description="Acidic residues" evidence="5">
    <location>
        <begin position="643"/>
        <end position="656"/>
    </location>
</feature>
<sequence>MQSWTSPGQLANEEVRGQPSPSQWLFQQQPQPGQPSSGLQSFQQEPQAPPQHHNQIFIQQQQAQQVQHAQQMLANMTNQQQHQNLLPFLPSLQQHQHQQQHQQQQHQHQHQQHQQHPYQQQQPQQMAAQYQSGSQTVNQLRQQLHERMLQQQQTARLQAQRQQQAQLATSHQMTALQNLLPASPATHPATRTGALSNQPQSSFPDPQAFFPNVIPTPGVSPVNLQFPSGSRAQHPLAQPNLASRGTAPESGPAVFGPSAAMRQANPQLQQQNAQAVSQMRLIPPLGHAIQLSDWPPDPYDRKAIMMSLHQADVRSPRRTVRHSAVGKLGDRFYQAVESFPVVPTLIAFVRRLLKYQFVVSETQFARISQTVPQAAGIPVMEHFNGSLRWRVRTCKIPPGKKQMAGPHEWVGMETSWPEHITISLNGRPIAVRRRQHNSRDQPSELTPFIRQGINELAIAVAEPKRKTPGQFAVAVEIVETRSHSSIIEHVWKNCVIQEDETLDRIKSRLSASRHDDDSVQIVAEDLSIDLADPFSRVMFKTPARGAHCTHMECFDLETWLETRPSKPVRCPHSSFIPCDCRDNPEPSVADKWKCPICDGDARPYALRIDGFLLGVRKRLEEEGKLKAKSILVARDGTWQPVVEDSDGDDTDEDDEGGVPRRTKKSASAGPPPATATAKKQPVEVIELLDD</sequence>
<evidence type="ECO:0000259" key="6">
    <source>
        <dbReference type="PROSITE" id="PS51044"/>
    </source>
</evidence>
<evidence type="ECO:0000256" key="3">
    <source>
        <dbReference type="ARBA" id="ARBA00022833"/>
    </source>
</evidence>
<evidence type="ECO:0000256" key="5">
    <source>
        <dbReference type="SAM" id="MobiDB-lite"/>
    </source>
</evidence>
<feature type="compositionally biased region" description="Low complexity" evidence="5">
    <location>
        <begin position="93"/>
        <end position="106"/>
    </location>
</feature>
<dbReference type="GO" id="GO:0000785">
    <property type="term" value="C:chromatin"/>
    <property type="evidence" value="ECO:0007669"/>
    <property type="project" value="TreeGrafter"/>
</dbReference>
<organism evidence="7 8">
    <name type="scientific">Coniochaeta hoffmannii</name>
    <dbReference type="NCBI Taxonomy" id="91930"/>
    <lineage>
        <taxon>Eukaryota</taxon>
        <taxon>Fungi</taxon>
        <taxon>Dikarya</taxon>
        <taxon>Ascomycota</taxon>
        <taxon>Pezizomycotina</taxon>
        <taxon>Sordariomycetes</taxon>
        <taxon>Sordariomycetidae</taxon>
        <taxon>Coniochaetales</taxon>
        <taxon>Coniochaetaceae</taxon>
        <taxon>Coniochaeta</taxon>
    </lineage>
</organism>
<gene>
    <name evidence="7" type="ORF">NKR19_g3119</name>
</gene>
<feature type="compositionally biased region" description="Low complexity" evidence="5">
    <location>
        <begin position="151"/>
        <end position="169"/>
    </location>
</feature>
<feature type="domain" description="SP-RING-type" evidence="6">
    <location>
        <begin position="515"/>
        <end position="621"/>
    </location>
</feature>
<dbReference type="PANTHER" id="PTHR10782:SF4">
    <property type="entry name" value="TONALLI, ISOFORM E"/>
    <property type="match status" value="1"/>
</dbReference>
<evidence type="ECO:0000256" key="2">
    <source>
        <dbReference type="ARBA" id="ARBA00022771"/>
    </source>
</evidence>
<dbReference type="Pfam" id="PF25527">
    <property type="entry name" value="GBD-like_ZMIZ1_ZMIZ2"/>
    <property type="match status" value="1"/>
</dbReference>
<keyword evidence="8" id="KW-1185">Reference proteome</keyword>
<keyword evidence="1" id="KW-0479">Metal-binding</keyword>
<accession>A0AA38S9E2</accession>
<feature type="compositionally biased region" description="Low complexity" evidence="5">
    <location>
        <begin position="18"/>
        <end position="44"/>
    </location>
</feature>
<feature type="compositionally biased region" description="Polar residues" evidence="5">
    <location>
        <begin position="193"/>
        <end position="204"/>
    </location>
</feature>
<evidence type="ECO:0000256" key="4">
    <source>
        <dbReference type="PROSITE-ProRule" id="PRU00452"/>
    </source>
</evidence>
<comment type="caution">
    <text evidence="7">The sequence shown here is derived from an EMBL/GenBank/DDBJ whole genome shotgun (WGS) entry which is preliminary data.</text>
</comment>